<feature type="domain" description="HhH-GPD" evidence="11">
    <location>
        <begin position="38"/>
        <end position="185"/>
    </location>
</feature>
<keyword evidence="2 10" id="KW-0004">4Fe-4S</keyword>
<keyword evidence="5 10" id="KW-0378">Hydrolase</keyword>
<comment type="caution">
    <text evidence="12">The sequence shown here is derived from an EMBL/GenBank/DDBJ whole genome shotgun (WGS) entry which is preliminary data.</text>
</comment>
<comment type="similarity">
    <text evidence="1 10">Belongs to the Nth/MutY family.</text>
</comment>
<dbReference type="InterPro" id="IPR003651">
    <property type="entry name" value="Endonuclease3_FeS-loop_motif"/>
</dbReference>
<evidence type="ECO:0000313" key="12">
    <source>
        <dbReference type="EMBL" id="MEX0386613.1"/>
    </source>
</evidence>
<evidence type="ECO:0000256" key="7">
    <source>
        <dbReference type="ARBA" id="ARBA00023014"/>
    </source>
</evidence>
<evidence type="ECO:0000256" key="6">
    <source>
        <dbReference type="ARBA" id="ARBA00023004"/>
    </source>
</evidence>
<keyword evidence="12" id="KW-0255">Endonuclease</keyword>
<organism evidence="12 13">
    <name type="scientific">Spiribacter onubensis</name>
    <dbReference type="NCBI Taxonomy" id="3122420"/>
    <lineage>
        <taxon>Bacteria</taxon>
        <taxon>Pseudomonadati</taxon>
        <taxon>Pseudomonadota</taxon>
        <taxon>Gammaproteobacteria</taxon>
        <taxon>Chromatiales</taxon>
        <taxon>Ectothiorhodospiraceae</taxon>
        <taxon>Spiribacter</taxon>
    </lineage>
</organism>
<comment type="function">
    <text evidence="10">DNA repair enzyme that has both DNA N-glycosylase activity and AP-lyase activity. The DNA N-glycosylase activity releases various damaged pyrimidines from DNA by cleaving the N-glycosidic bond, leaving an AP (apurinic/apyrimidinic) site. The AP-lyase activity cleaves the phosphodiester bond 3' to the AP site by a beta-elimination, leaving a 3'-terminal unsaturated sugar and a product with a terminal 5'-phosphate.</text>
</comment>
<keyword evidence="3 10" id="KW-0479">Metal-binding</keyword>
<dbReference type="EC" id="4.2.99.18" evidence="10"/>
<dbReference type="PIRSF" id="PIRSF001435">
    <property type="entry name" value="Nth"/>
    <property type="match status" value="1"/>
</dbReference>
<evidence type="ECO:0000256" key="8">
    <source>
        <dbReference type="ARBA" id="ARBA00023204"/>
    </source>
</evidence>
<dbReference type="Pfam" id="PF00633">
    <property type="entry name" value="HHH"/>
    <property type="match status" value="1"/>
</dbReference>
<feature type="binding site" evidence="10">
    <location>
        <position position="194"/>
    </location>
    <ligand>
        <name>[4Fe-4S] cluster</name>
        <dbReference type="ChEBI" id="CHEBI:49883"/>
    </ligand>
</feature>
<dbReference type="EMBL" id="JBAKFJ010000001">
    <property type="protein sequence ID" value="MEX0386613.1"/>
    <property type="molecule type" value="Genomic_DNA"/>
</dbReference>
<evidence type="ECO:0000313" key="13">
    <source>
        <dbReference type="Proteomes" id="UP001556653"/>
    </source>
</evidence>
<keyword evidence="10" id="KW-0238">DNA-binding</keyword>
<keyword evidence="12" id="KW-0540">Nuclease</keyword>
<keyword evidence="7 10" id="KW-0411">Iron-sulfur</keyword>
<keyword evidence="9 10" id="KW-0326">Glycosidase</keyword>
<dbReference type="InterPro" id="IPR004035">
    <property type="entry name" value="Endouclease-III_FeS-bd_BS"/>
</dbReference>
<evidence type="ECO:0000256" key="4">
    <source>
        <dbReference type="ARBA" id="ARBA00022763"/>
    </source>
</evidence>
<feature type="binding site" evidence="10">
    <location>
        <position position="197"/>
    </location>
    <ligand>
        <name>[4Fe-4S] cluster</name>
        <dbReference type="ChEBI" id="CHEBI:49883"/>
    </ligand>
</feature>
<comment type="catalytic activity">
    <reaction evidence="10">
        <text>2'-deoxyribonucleotide-(2'-deoxyribose 5'-phosphate)-2'-deoxyribonucleotide-DNA = a 3'-end 2'-deoxyribonucleotide-(2,3-dehydro-2,3-deoxyribose 5'-phosphate)-DNA + a 5'-end 5'-phospho-2'-deoxyribonucleoside-DNA + H(+)</text>
        <dbReference type="Rhea" id="RHEA:66592"/>
        <dbReference type="Rhea" id="RHEA-COMP:13180"/>
        <dbReference type="Rhea" id="RHEA-COMP:16897"/>
        <dbReference type="Rhea" id="RHEA-COMP:17067"/>
        <dbReference type="ChEBI" id="CHEBI:15378"/>
        <dbReference type="ChEBI" id="CHEBI:136412"/>
        <dbReference type="ChEBI" id="CHEBI:157695"/>
        <dbReference type="ChEBI" id="CHEBI:167181"/>
        <dbReference type="EC" id="4.2.99.18"/>
    </reaction>
</comment>
<dbReference type="HAMAP" id="MF_00942">
    <property type="entry name" value="Nth"/>
    <property type="match status" value="1"/>
</dbReference>
<dbReference type="SMART" id="SM00478">
    <property type="entry name" value="ENDO3c"/>
    <property type="match status" value="1"/>
</dbReference>
<dbReference type="Pfam" id="PF10576">
    <property type="entry name" value="EndIII_4Fe-2S"/>
    <property type="match status" value="1"/>
</dbReference>
<evidence type="ECO:0000256" key="9">
    <source>
        <dbReference type="ARBA" id="ARBA00023295"/>
    </source>
</evidence>
<feature type="binding site" evidence="10">
    <location>
        <position position="187"/>
    </location>
    <ligand>
        <name>[4Fe-4S] cluster</name>
        <dbReference type="ChEBI" id="CHEBI:49883"/>
    </ligand>
</feature>
<evidence type="ECO:0000256" key="1">
    <source>
        <dbReference type="ARBA" id="ARBA00008343"/>
    </source>
</evidence>
<dbReference type="PANTHER" id="PTHR10359:SF18">
    <property type="entry name" value="ENDONUCLEASE III"/>
    <property type="match status" value="1"/>
</dbReference>
<name>A0ABV3S900_9GAMM</name>
<dbReference type="NCBIfam" id="TIGR01083">
    <property type="entry name" value="nth"/>
    <property type="match status" value="1"/>
</dbReference>
<dbReference type="InterPro" id="IPR003265">
    <property type="entry name" value="HhH-GPD_domain"/>
</dbReference>
<evidence type="ECO:0000256" key="5">
    <source>
        <dbReference type="ARBA" id="ARBA00022801"/>
    </source>
</evidence>
<keyword evidence="6 10" id="KW-0408">Iron</keyword>
<dbReference type="InterPro" id="IPR011257">
    <property type="entry name" value="DNA_glycosylase"/>
</dbReference>
<dbReference type="InterPro" id="IPR023170">
    <property type="entry name" value="HhH_base_excis_C"/>
</dbReference>
<dbReference type="PROSITE" id="PS00764">
    <property type="entry name" value="ENDONUCLEASE_III_1"/>
    <property type="match status" value="1"/>
</dbReference>
<keyword evidence="4 10" id="KW-0227">DNA damage</keyword>
<dbReference type="Pfam" id="PF00730">
    <property type="entry name" value="HhH-GPD"/>
    <property type="match status" value="1"/>
</dbReference>
<keyword evidence="8 10" id="KW-0234">DNA repair</keyword>
<reference evidence="12 13" key="1">
    <citation type="submission" date="2024-02" db="EMBL/GenBank/DDBJ databases">
        <title>New especies of Spiribacter isolated from saline water.</title>
        <authorList>
            <person name="Leon M.J."/>
            <person name="De La Haba R."/>
            <person name="Sanchez-Porro C."/>
            <person name="Ventosa A."/>
        </authorList>
    </citation>
    <scope>NUCLEOTIDE SEQUENCE [LARGE SCALE GENOMIC DNA]</scope>
    <source>
        <strain evidence="13">ag22IC4-227</strain>
    </source>
</reference>
<dbReference type="InterPro" id="IPR000445">
    <property type="entry name" value="HhH_motif"/>
</dbReference>
<keyword evidence="13" id="KW-1185">Reference proteome</keyword>
<evidence type="ECO:0000256" key="10">
    <source>
        <dbReference type="HAMAP-Rule" id="MF_00942"/>
    </source>
</evidence>
<dbReference type="PROSITE" id="PS01155">
    <property type="entry name" value="ENDONUCLEASE_III_2"/>
    <property type="match status" value="1"/>
</dbReference>
<evidence type="ECO:0000259" key="11">
    <source>
        <dbReference type="SMART" id="SM00478"/>
    </source>
</evidence>
<dbReference type="InterPro" id="IPR004036">
    <property type="entry name" value="Endonuclease-III-like_CS2"/>
</dbReference>
<sequence>MNREKRQAIFERLREANPHPTTELNYSTPFELLIAVILSAQATDRGVNKATGPLFRDASTPEAILALGEDGLRDYIRTIGLFNSKAKNIIATCQALVEQHDGRIPRDRKALEALPGVGRKTANVVLNTAFGEPTMAVDTHIFRVANRTGIAKGKTVRAVEDKLLRLIPKEFLKDAHHWLILHGRYICTARRPRCGACPIYDLCEFPDKARYAGADGD</sequence>
<dbReference type="GO" id="GO:0004519">
    <property type="term" value="F:endonuclease activity"/>
    <property type="evidence" value="ECO:0007669"/>
    <property type="project" value="UniProtKB-KW"/>
</dbReference>
<proteinExistence type="inferred from homology"/>
<accession>A0ABV3S900</accession>
<dbReference type="PANTHER" id="PTHR10359">
    <property type="entry name" value="A/G-SPECIFIC ADENINE GLYCOSYLASE/ENDONUCLEASE III"/>
    <property type="match status" value="1"/>
</dbReference>
<dbReference type="SMART" id="SM00525">
    <property type="entry name" value="FES"/>
    <property type="match status" value="1"/>
</dbReference>
<dbReference type="InterPro" id="IPR005759">
    <property type="entry name" value="Nth"/>
</dbReference>
<dbReference type="SUPFAM" id="SSF48150">
    <property type="entry name" value="DNA-glycosylase"/>
    <property type="match status" value="1"/>
</dbReference>
<dbReference type="Proteomes" id="UP001556653">
    <property type="component" value="Unassembled WGS sequence"/>
</dbReference>
<protein>
    <recommendedName>
        <fullName evidence="10">Endonuclease III</fullName>
        <ecNumber evidence="10">4.2.99.18</ecNumber>
    </recommendedName>
    <alternativeName>
        <fullName evidence="10">DNA-(apurinic or apyrimidinic site) lyase</fullName>
    </alternativeName>
</protein>
<gene>
    <name evidence="10 12" type="primary">nth</name>
    <name evidence="12" type="ORF">V6X64_06380</name>
</gene>
<feature type="binding site" evidence="10">
    <location>
        <position position="203"/>
    </location>
    <ligand>
        <name>[4Fe-4S] cluster</name>
        <dbReference type="ChEBI" id="CHEBI:49883"/>
    </ligand>
</feature>
<evidence type="ECO:0000256" key="3">
    <source>
        <dbReference type="ARBA" id="ARBA00022723"/>
    </source>
</evidence>
<keyword evidence="10" id="KW-0456">Lyase</keyword>
<dbReference type="RefSeq" id="WP_367967079.1">
    <property type="nucleotide sequence ID" value="NZ_JBAKFI010000001.1"/>
</dbReference>
<comment type="cofactor">
    <cofactor evidence="10">
        <name>[4Fe-4S] cluster</name>
        <dbReference type="ChEBI" id="CHEBI:49883"/>
    </cofactor>
    <text evidence="10">Binds 1 [4Fe-4S] cluster.</text>
</comment>
<dbReference type="CDD" id="cd00056">
    <property type="entry name" value="ENDO3c"/>
    <property type="match status" value="1"/>
</dbReference>
<dbReference type="Gene3D" id="1.10.1670.10">
    <property type="entry name" value="Helix-hairpin-Helix base-excision DNA repair enzymes (C-terminal)"/>
    <property type="match status" value="1"/>
</dbReference>
<dbReference type="Gene3D" id="1.10.340.30">
    <property type="entry name" value="Hypothetical protein, domain 2"/>
    <property type="match status" value="1"/>
</dbReference>
<evidence type="ECO:0000256" key="2">
    <source>
        <dbReference type="ARBA" id="ARBA00022485"/>
    </source>
</evidence>